<dbReference type="InterPro" id="IPR015877">
    <property type="entry name" value="MAT1_centre"/>
</dbReference>
<dbReference type="PANTHER" id="PTHR12683:SF13">
    <property type="entry name" value="CDK-ACTIVATING KINASE ASSEMBLY FACTOR MAT1"/>
    <property type="match status" value="1"/>
</dbReference>
<keyword evidence="4" id="KW-1185">Reference proteome</keyword>
<evidence type="ECO:0000259" key="2">
    <source>
        <dbReference type="Pfam" id="PF06391"/>
    </source>
</evidence>
<protein>
    <recommendedName>
        <fullName evidence="2">MAT1 centre domain-containing protein</fullName>
    </recommendedName>
</protein>
<feature type="domain" description="MAT1 centre" evidence="2">
    <location>
        <begin position="2"/>
        <end position="82"/>
    </location>
</feature>
<evidence type="ECO:0000313" key="4">
    <source>
        <dbReference type="Proteomes" id="UP001497512"/>
    </source>
</evidence>
<dbReference type="PANTHER" id="PTHR12683">
    <property type="entry name" value="CDK-ACTIVATING KINASE ASSEMBLY FACTOR MAT1"/>
    <property type="match status" value="1"/>
</dbReference>
<organism evidence="3 4">
    <name type="scientific">Sphagnum troendelagicum</name>
    <dbReference type="NCBI Taxonomy" id="128251"/>
    <lineage>
        <taxon>Eukaryota</taxon>
        <taxon>Viridiplantae</taxon>
        <taxon>Streptophyta</taxon>
        <taxon>Embryophyta</taxon>
        <taxon>Bryophyta</taxon>
        <taxon>Sphagnophytina</taxon>
        <taxon>Sphagnopsida</taxon>
        <taxon>Sphagnales</taxon>
        <taxon>Sphagnaceae</taxon>
        <taxon>Sphagnum</taxon>
    </lineage>
</organism>
<name>A0ABP0T9E6_9BRYO</name>
<proteinExistence type="predicted"/>
<accession>A0ABP0T9E6</accession>
<sequence>MNKEIAVRRRIQGIYNKREEDFPSLRDYNDYLEEVEDMIFGLIEGVDVAKIDEKISRYQQENFEAILASRARRAEEQAAALRAEKRLLAGGGGAAAAASGEPAASVALQNTASQAPSGQYAPTMLLQPRPSGQPVPLGAPSLLNGNGEPEDEESRRLREERGVKAGGWTPELGRRRAYEESFNSIWVN</sequence>
<dbReference type="EMBL" id="OZ019893">
    <property type="protein sequence ID" value="CAK9190268.1"/>
    <property type="molecule type" value="Genomic_DNA"/>
</dbReference>
<feature type="compositionally biased region" description="Basic and acidic residues" evidence="1">
    <location>
        <begin position="153"/>
        <end position="163"/>
    </location>
</feature>
<dbReference type="Pfam" id="PF06391">
    <property type="entry name" value="MAT1"/>
    <property type="match status" value="1"/>
</dbReference>
<dbReference type="Proteomes" id="UP001497512">
    <property type="component" value="Chromosome 1"/>
</dbReference>
<reference evidence="3 4" key="1">
    <citation type="submission" date="2024-02" db="EMBL/GenBank/DDBJ databases">
        <authorList>
            <consortium name="ELIXIR-Norway"/>
            <consortium name="Elixir Norway"/>
        </authorList>
    </citation>
    <scope>NUCLEOTIDE SEQUENCE [LARGE SCALE GENOMIC DNA]</scope>
</reference>
<gene>
    <name evidence="3" type="ORF">CSSPTR1EN2_LOCUS805</name>
</gene>
<feature type="region of interest" description="Disordered" evidence="1">
    <location>
        <begin position="118"/>
        <end position="168"/>
    </location>
</feature>
<evidence type="ECO:0000256" key="1">
    <source>
        <dbReference type="SAM" id="MobiDB-lite"/>
    </source>
</evidence>
<evidence type="ECO:0000313" key="3">
    <source>
        <dbReference type="EMBL" id="CAK9190268.1"/>
    </source>
</evidence>